<dbReference type="InterPro" id="IPR046350">
    <property type="entry name" value="Cystatin_sf"/>
</dbReference>
<evidence type="ECO:0000256" key="1">
    <source>
        <dbReference type="ARBA" id="ARBA00009403"/>
    </source>
</evidence>
<dbReference type="Proteomes" id="UP000792457">
    <property type="component" value="Unassembled WGS sequence"/>
</dbReference>
<keyword evidence="10" id="KW-0325">Glycoprotein</keyword>
<dbReference type="Pfam" id="PF08246">
    <property type="entry name" value="Inhibitor_I29"/>
    <property type="match status" value="1"/>
</dbReference>
<feature type="compositionally biased region" description="Basic residues" evidence="11">
    <location>
        <begin position="1"/>
        <end position="12"/>
    </location>
</feature>
<dbReference type="InterPro" id="IPR025660">
    <property type="entry name" value="Pept_his_AS"/>
</dbReference>
<dbReference type="Gene3D" id="3.90.70.10">
    <property type="entry name" value="Cysteine proteinases"/>
    <property type="match status" value="1"/>
</dbReference>
<feature type="domain" description="Cystatin" evidence="12">
    <location>
        <begin position="726"/>
        <end position="837"/>
    </location>
</feature>
<feature type="domain" description="Cystatin" evidence="12">
    <location>
        <begin position="587"/>
        <end position="694"/>
    </location>
</feature>
<dbReference type="SMART" id="SM00043">
    <property type="entry name" value="CY"/>
    <property type="match status" value="4"/>
</dbReference>
<feature type="domain" description="Cathepsin propeptide inhibitor" evidence="14">
    <location>
        <begin position="989"/>
        <end position="1046"/>
    </location>
</feature>
<comment type="caution">
    <text evidence="15">The sequence shown here is derived from an EMBL/GenBank/DDBJ whole genome shotgun (WGS) entry which is preliminary data.</text>
</comment>
<keyword evidence="9" id="KW-1015">Disulfide bond</keyword>
<name>A0A8K0P998_LADFU</name>
<dbReference type="OrthoDB" id="387093at2759"/>
<dbReference type="InterPro" id="IPR013201">
    <property type="entry name" value="Prot_inhib_I29"/>
</dbReference>
<sequence length="1293" mass="144599">MRKKVRTRHSIKTHAEKSRSPPVSLFPSVSRHCFVWVGGKMATALRYVLCILAFNYAHSLADDYKKIDNPDHEIEHLKQFVLETFNTNKDTVYDYNEAHILDAQKRDGPERNYYMLLDIDVSCRKDSVCSAKSLVCEVFVKEDTSSEKKEILEDNSVCVKKLPPSPSVINKDGFVEGKVSEEVQRVAELAVEQLENEGDTKRTIFDIMSVKTQDNAAGKKLFLTLKVAKPLDDAVDVTEFETCEIEVSMNDPLVVENSTSCFPISEGHTDYSMSEDDMNEEAKKALKEINSLSNSPFKHVLTKVITAVRSVTPGSQGSVTTLVFQVAPSLCLKNGGGERENLAERICPPMTSSESQTPLQCIEEVSEEEVSSKSVFDVAEDAATTVEPPVEKEETYCTGCLTDLDAESDNVRSLAQEVLTSMETPFAHRLVRVVKAQKQVINGVRYVMTLEVVRTACPPEAARIDLNGCPEIDGEEDGGVRTCHIEVIERPWTDSAREVVANDCSGESPATRKDASNVQASVDSTSIPHEETDLNEVVQAFDELFGDDPQVVVPEVQFYDGTSDFVGSSNDVPVITVLHRERRETRPLAGGISDADPSDPYIQSIAGFALSHLTSVSDGNYKKALVRITKAQKQIVSGLLVYLTMEIGDSQCEKDTPVEGDCTLQDDAPTQVCTVEIWDRAWLKQRQIKKASCEDKSAGVRERRAAALSDGHPDPLTTVMGRSRRDLVGGLRDVTNSPEHKKQIQQYSRLALDSMDNIDEDSNKRILEEVISAKVQIVQGYKYHLVLKISTSNCDESQSHADCTGQGSSKRYYQCEAQVHVPASKTEHPRLVYSTCKPFSGSSSRTRRSVPGQSFEDQPVGGLMHKDVNDPDIQRAANVVVAHLTSQSSGSYKKTLVRVLSAQTQVVEGHKYYLTIEVGNSLCQKDVKDNKNCGLPDNSSSDVCQIELWERPWLNKSEVLTVSCNKKEKTTRKKREFRMDPEELNQQLFDTFKRTYNKTYSSQEEHRLRYRIFRANLKKIKVLQETEQGTGIYGATQFTDLTVKEFKKLYLGYNPHARKLDMQMKMAEIPDVKLPLEFDWRDYNVVTEVKNQGMCGSCWAFSVTGNVEGQYALHHKKLISLSEQELVDCDTLDQGCNGGLMDQAYHAIENIGGLEDEHDYPYEGDKETCHFKESEAKVTLTGSLNISSSEDDMAKWLFKNGPISIALNANAMQFYFGGISHPWKLLCDPEDLDHGVLIVGFGVHNYPLFNKTMPYWIIKNSWGIKWGEQGYYRIYRGDGTCGVNRMASSAIVA</sequence>
<evidence type="ECO:0000256" key="2">
    <source>
        <dbReference type="ARBA" id="ARBA00022670"/>
    </source>
</evidence>
<dbReference type="InterPro" id="IPR018073">
    <property type="entry name" value="Prot_inh_cystat_CS"/>
</dbReference>
<dbReference type="InterPro" id="IPR000169">
    <property type="entry name" value="Pept_cys_AS"/>
</dbReference>
<dbReference type="GO" id="GO:0005615">
    <property type="term" value="C:extracellular space"/>
    <property type="evidence" value="ECO:0007669"/>
    <property type="project" value="TreeGrafter"/>
</dbReference>
<dbReference type="PANTHER" id="PTHR46186">
    <property type="entry name" value="CYSTATIN"/>
    <property type="match status" value="1"/>
</dbReference>
<dbReference type="SMART" id="SM00645">
    <property type="entry name" value="Pept_C1"/>
    <property type="match status" value="1"/>
</dbReference>
<keyword evidence="4" id="KW-0789">Thiol protease inhibitor</keyword>
<dbReference type="SMART" id="SM00848">
    <property type="entry name" value="Inhibitor_I29"/>
    <property type="match status" value="1"/>
</dbReference>
<evidence type="ECO:0000256" key="6">
    <source>
        <dbReference type="ARBA" id="ARBA00022801"/>
    </source>
</evidence>
<dbReference type="Pfam" id="PF00112">
    <property type="entry name" value="Peptidase_C1"/>
    <property type="match status" value="1"/>
</dbReference>
<dbReference type="Gene3D" id="3.10.450.10">
    <property type="match status" value="6"/>
</dbReference>
<gene>
    <name evidence="15" type="ORF">J437_LFUL017040</name>
</gene>
<keyword evidence="2" id="KW-0645">Protease</keyword>
<evidence type="ECO:0000256" key="10">
    <source>
        <dbReference type="ARBA" id="ARBA00023180"/>
    </source>
</evidence>
<keyword evidence="3" id="KW-0646">Protease inhibitor</keyword>
<evidence type="ECO:0000259" key="14">
    <source>
        <dbReference type="SMART" id="SM00848"/>
    </source>
</evidence>
<accession>A0A8K0P998</accession>
<dbReference type="GO" id="GO:0004869">
    <property type="term" value="F:cysteine-type endopeptidase inhibitor activity"/>
    <property type="evidence" value="ECO:0007669"/>
    <property type="project" value="UniProtKB-KW"/>
</dbReference>
<dbReference type="GO" id="GO:0031982">
    <property type="term" value="C:vesicle"/>
    <property type="evidence" value="ECO:0007669"/>
    <property type="project" value="TreeGrafter"/>
</dbReference>
<dbReference type="SUPFAM" id="SSF54403">
    <property type="entry name" value="Cystatin/monellin"/>
    <property type="match status" value="6"/>
</dbReference>
<dbReference type="CDD" id="cd02248">
    <property type="entry name" value="Peptidase_C1A"/>
    <property type="match status" value="1"/>
</dbReference>
<dbReference type="InterPro" id="IPR025661">
    <property type="entry name" value="Pept_asp_AS"/>
</dbReference>
<dbReference type="SUPFAM" id="SSF54001">
    <property type="entry name" value="Cysteine proteinases"/>
    <property type="match status" value="1"/>
</dbReference>
<reference evidence="15" key="2">
    <citation type="submission" date="2017-10" db="EMBL/GenBank/DDBJ databases">
        <title>Ladona fulva Genome sequencing and assembly.</title>
        <authorList>
            <person name="Murali S."/>
            <person name="Richards S."/>
            <person name="Bandaranaike D."/>
            <person name="Bellair M."/>
            <person name="Blankenburg K."/>
            <person name="Chao H."/>
            <person name="Dinh H."/>
            <person name="Doddapaneni H."/>
            <person name="Dugan-Rocha S."/>
            <person name="Elkadiri S."/>
            <person name="Gnanaolivu R."/>
            <person name="Hernandez B."/>
            <person name="Skinner E."/>
            <person name="Javaid M."/>
            <person name="Lee S."/>
            <person name="Li M."/>
            <person name="Ming W."/>
            <person name="Munidasa M."/>
            <person name="Muniz J."/>
            <person name="Nguyen L."/>
            <person name="Hughes D."/>
            <person name="Osuji N."/>
            <person name="Pu L.-L."/>
            <person name="Puazo M."/>
            <person name="Qu C."/>
            <person name="Quiroz J."/>
            <person name="Raj R."/>
            <person name="Weissenberger G."/>
            <person name="Xin Y."/>
            <person name="Zou X."/>
            <person name="Han Y."/>
            <person name="Worley K."/>
            <person name="Muzny D."/>
            <person name="Gibbs R."/>
        </authorList>
    </citation>
    <scope>NUCLEOTIDE SEQUENCE</scope>
    <source>
        <strain evidence="15">Sampled in the wild</strain>
    </source>
</reference>
<evidence type="ECO:0000256" key="4">
    <source>
        <dbReference type="ARBA" id="ARBA00022704"/>
    </source>
</evidence>
<dbReference type="PROSITE" id="PS00640">
    <property type="entry name" value="THIOL_PROTEASE_ASN"/>
    <property type="match status" value="1"/>
</dbReference>
<keyword evidence="5" id="KW-0732">Signal</keyword>
<dbReference type="InterPro" id="IPR038765">
    <property type="entry name" value="Papain-like_cys_pep_sf"/>
</dbReference>
<dbReference type="EMBL" id="KZ309239">
    <property type="protein sequence ID" value="KAG8237892.1"/>
    <property type="molecule type" value="Genomic_DNA"/>
</dbReference>
<organism evidence="15 16">
    <name type="scientific">Ladona fulva</name>
    <name type="common">Scarce chaser dragonfly</name>
    <name type="synonym">Libellula fulva</name>
    <dbReference type="NCBI Taxonomy" id="123851"/>
    <lineage>
        <taxon>Eukaryota</taxon>
        <taxon>Metazoa</taxon>
        <taxon>Ecdysozoa</taxon>
        <taxon>Arthropoda</taxon>
        <taxon>Hexapoda</taxon>
        <taxon>Insecta</taxon>
        <taxon>Pterygota</taxon>
        <taxon>Palaeoptera</taxon>
        <taxon>Odonata</taxon>
        <taxon>Epiprocta</taxon>
        <taxon>Anisoptera</taxon>
        <taxon>Libelluloidea</taxon>
        <taxon>Libellulidae</taxon>
        <taxon>Ladona</taxon>
    </lineage>
</organism>
<dbReference type="PRINTS" id="PR00705">
    <property type="entry name" value="PAPAIN"/>
</dbReference>
<dbReference type="GO" id="GO:0008234">
    <property type="term" value="F:cysteine-type peptidase activity"/>
    <property type="evidence" value="ECO:0007669"/>
    <property type="project" value="UniProtKB-KW"/>
</dbReference>
<dbReference type="PROSITE" id="PS00139">
    <property type="entry name" value="THIOL_PROTEASE_CYS"/>
    <property type="match status" value="1"/>
</dbReference>
<evidence type="ECO:0000256" key="3">
    <source>
        <dbReference type="ARBA" id="ARBA00022690"/>
    </source>
</evidence>
<dbReference type="InterPro" id="IPR039417">
    <property type="entry name" value="Peptidase_C1A_papain-like"/>
</dbReference>
<evidence type="ECO:0000259" key="12">
    <source>
        <dbReference type="SMART" id="SM00043"/>
    </source>
</evidence>
<feature type="region of interest" description="Disordered" evidence="11">
    <location>
        <begin position="1"/>
        <end position="21"/>
    </location>
</feature>
<dbReference type="CDD" id="cd00042">
    <property type="entry name" value="CY"/>
    <property type="match status" value="4"/>
</dbReference>
<evidence type="ECO:0000313" key="15">
    <source>
        <dbReference type="EMBL" id="KAG8237892.1"/>
    </source>
</evidence>
<protein>
    <recommendedName>
        <fullName evidence="17">Cysteine proteinase</fullName>
    </recommendedName>
</protein>
<evidence type="ECO:0000256" key="9">
    <source>
        <dbReference type="ARBA" id="ARBA00023157"/>
    </source>
</evidence>
<feature type="domain" description="Cystatin" evidence="12">
    <location>
        <begin position="396"/>
        <end position="505"/>
    </location>
</feature>
<feature type="region of interest" description="Disordered" evidence="11">
    <location>
        <begin position="843"/>
        <end position="862"/>
    </location>
</feature>
<feature type="domain" description="Cystatin" evidence="12">
    <location>
        <begin position="858"/>
        <end position="965"/>
    </location>
</feature>
<dbReference type="PANTHER" id="PTHR46186:SF2">
    <property type="entry name" value="CYSTATIN"/>
    <property type="match status" value="1"/>
</dbReference>
<dbReference type="PROSITE" id="PS00639">
    <property type="entry name" value="THIOL_PROTEASE_HIS"/>
    <property type="match status" value="1"/>
</dbReference>
<evidence type="ECO:0000313" key="16">
    <source>
        <dbReference type="Proteomes" id="UP000792457"/>
    </source>
</evidence>
<keyword evidence="8" id="KW-0865">Zymogen</keyword>
<dbReference type="InterPro" id="IPR000010">
    <property type="entry name" value="Cystatin_dom"/>
</dbReference>
<dbReference type="Pfam" id="PF00031">
    <property type="entry name" value="Cystatin"/>
    <property type="match status" value="4"/>
</dbReference>
<feature type="region of interest" description="Disordered" evidence="11">
    <location>
        <begin position="503"/>
        <end position="528"/>
    </location>
</feature>
<feature type="domain" description="Peptidase C1A papain C-terminal" evidence="13">
    <location>
        <begin position="1074"/>
        <end position="1291"/>
    </location>
</feature>
<keyword evidence="7" id="KW-0788">Thiol protease</keyword>
<evidence type="ECO:0000256" key="7">
    <source>
        <dbReference type="ARBA" id="ARBA00022807"/>
    </source>
</evidence>
<comment type="similarity">
    <text evidence="1">Belongs to the cystatin family.</text>
</comment>
<evidence type="ECO:0000259" key="13">
    <source>
        <dbReference type="SMART" id="SM00645"/>
    </source>
</evidence>
<dbReference type="PROSITE" id="PS00287">
    <property type="entry name" value="CYSTATIN"/>
    <property type="match status" value="2"/>
</dbReference>
<dbReference type="GO" id="GO:0005737">
    <property type="term" value="C:cytoplasm"/>
    <property type="evidence" value="ECO:0007669"/>
    <property type="project" value="TreeGrafter"/>
</dbReference>
<evidence type="ECO:0008006" key="17">
    <source>
        <dbReference type="Google" id="ProtNLM"/>
    </source>
</evidence>
<feature type="compositionally biased region" description="Polar residues" evidence="11">
    <location>
        <begin position="516"/>
        <end position="527"/>
    </location>
</feature>
<dbReference type="FunFam" id="3.90.70.10:FF:000130">
    <property type="entry name" value="Cysteine proteinase 1"/>
    <property type="match status" value="1"/>
</dbReference>
<dbReference type="InterPro" id="IPR000668">
    <property type="entry name" value="Peptidase_C1A_C"/>
</dbReference>
<evidence type="ECO:0000256" key="8">
    <source>
        <dbReference type="ARBA" id="ARBA00023145"/>
    </source>
</evidence>
<dbReference type="GO" id="GO:0006508">
    <property type="term" value="P:proteolysis"/>
    <property type="evidence" value="ECO:0007669"/>
    <property type="project" value="UniProtKB-KW"/>
</dbReference>
<keyword evidence="6" id="KW-0378">Hydrolase</keyword>
<dbReference type="FunFam" id="3.10.450.10:FF:000004">
    <property type="entry name" value="Cystatin C"/>
    <property type="match status" value="2"/>
</dbReference>
<reference evidence="15" key="1">
    <citation type="submission" date="2013-04" db="EMBL/GenBank/DDBJ databases">
        <authorList>
            <person name="Qu J."/>
            <person name="Murali S.C."/>
            <person name="Bandaranaike D."/>
            <person name="Bellair M."/>
            <person name="Blankenburg K."/>
            <person name="Chao H."/>
            <person name="Dinh H."/>
            <person name="Doddapaneni H."/>
            <person name="Downs B."/>
            <person name="Dugan-Rocha S."/>
            <person name="Elkadiri S."/>
            <person name="Gnanaolivu R.D."/>
            <person name="Hernandez B."/>
            <person name="Javaid M."/>
            <person name="Jayaseelan J.C."/>
            <person name="Lee S."/>
            <person name="Li M."/>
            <person name="Ming W."/>
            <person name="Munidasa M."/>
            <person name="Muniz J."/>
            <person name="Nguyen L."/>
            <person name="Ongeri F."/>
            <person name="Osuji N."/>
            <person name="Pu L.-L."/>
            <person name="Puazo M."/>
            <person name="Qu C."/>
            <person name="Quiroz J."/>
            <person name="Raj R."/>
            <person name="Weissenberger G."/>
            <person name="Xin Y."/>
            <person name="Zou X."/>
            <person name="Han Y."/>
            <person name="Richards S."/>
            <person name="Worley K."/>
            <person name="Muzny D."/>
            <person name="Gibbs R."/>
        </authorList>
    </citation>
    <scope>NUCLEOTIDE SEQUENCE</scope>
    <source>
        <strain evidence="15">Sampled in the wild</strain>
    </source>
</reference>
<proteinExistence type="inferred from homology"/>
<evidence type="ECO:0000256" key="11">
    <source>
        <dbReference type="SAM" id="MobiDB-lite"/>
    </source>
</evidence>
<evidence type="ECO:0000256" key="5">
    <source>
        <dbReference type="ARBA" id="ARBA00022729"/>
    </source>
</evidence>
<keyword evidence="16" id="KW-1185">Reference proteome</keyword>